<keyword evidence="6" id="KW-0677">Repeat</keyword>
<dbReference type="InterPro" id="IPR011001">
    <property type="entry name" value="Saposin-like"/>
</dbReference>
<evidence type="ECO:0000256" key="4">
    <source>
        <dbReference type="ARBA" id="ARBA00022713"/>
    </source>
</evidence>
<sequence length="252" mass="28496">MCTEFVDEYVDPIIQALAQMSPEMVCQELGLCKANEIKVRDLVKVKPIKASPQCELCEMIVKELDSLLSENSTQEEIEQALEQVCGLLPSAYKDECDNFVKQYEPAIVQILVNEISPDVICTALQLCGSSRFMKEEMMPSNGNITICSMCETLLGIAKKLVEDNETEADLEKALRLICWYMLPVKQQCDDFINKTIPLIFNELKKLDPDTICKQLKLCPSDFYPNDVRCYLKGRNQCEDPELAKKCGANCLI</sequence>
<dbReference type="EnsemblMetazoa" id="XM_021038215.2">
    <property type="protein sequence ID" value="XP_020893874.1"/>
    <property type="gene ID" value="LOC110232979"/>
</dbReference>
<evidence type="ECO:0000256" key="6">
    <source>
        <dbReference type="ARBA" id="ARBA00022737"/>
    </source>
</evidence>
<keyword evidence="4" id="KW-0305">Gaseous exchange</keyword>
<dbReference type="GO" id="GO:0006665">
    <property type="term" value="P:sphingolipid metabolic process"/>
    <property type="evidence" value="ECO:0007669"/>
    <property type="project" value="InterPro"/>
</dbReference>
<keyword evidence="2" id="KW-0767">Surface film</keyword>
<dbReference type="AlphaFoldDB" id="A0A913WTI0"/>
<dbReference type="SUPFAM" id="SSF47862">
    <property type="entry name" value="Saposin"/>
    <property type="match status" value="3"/>
</dbReference>
<comment type="function">
    <text evidence="9">Pulmonary surfactant-associated proteins promote alveolar stability by lowering the surface tension at the air-liquid interface in the peripheral air spaces. SP-B increases the collapse pressure of palmitic acid to nearly 70 millinewtons per meter.</text>
</comment>
<dbReference type="GeneID" id="110232979"/>
<keyword evidence="5" id="KW-0732">Signal</keyword>
<dbReference type="RefSeq" id="XP_020893874.1">
    <property type="nucleotide sequence ID" value="XM_021038215.2"/>
</dbReference>
<evidence type="ECO:0000256" key="5">
    <source>
        <dbReference type="ARBA" id="ARBA00022729"/>
    </source>
</evidence>
<dbReference type="InterPro" id="IPR051428">
    <property type="entry name" value="Sphingo_Act-Surfact_Prot"/>
</dbReference>
<name>A0A913WTI0_EXADI</name>
<evidence type="ECO:0000256" key="1">
    <source>
        <dbReference type="ARBA" id="ARBA00004364"/>
    </source>
</evidence>
<dbReference type="KEGG" id="epa:110232979"/>
<comment type="subcellular location">
    <subcellularLocation>
        <location evidence="1">Secreted</location>
        <location evidence="1">Extracellular space</location>
        <location evidence="1">Surface film</location>
    </subcellularLocation>
</comment>
<keyword evidence="8" id="KW-0325">Glycoprotein</keyword>
<dbReference type="PANTHER" id="PTHR11480:SF3">
    <property type="entry name" value="BCDNA.GH08312"/>
    <property type="match status" value="1"/>
</dbReference>
<dbReference type="InterPro" id="IPR008373">
    <property type="entry name" value="Saposin"/>
</dbReference>
<dbReference type="GO" id="GO:0016020">
    <property type="term" value="C:membrane"/>
    <property type="evidence" value="ECO:0007669"/>
    <property type="project" value="GOC"/>
</dbReference>
<keyword evidence="3" id="KW-0964">Secreted</keyword>
<dbReference type="SMART" id="SM00741">
    <property type="entry name" value="SapB"/>
    <property type="match status" value="2"/>
</dbReference>
<feature type="domain" description="Saposin B-type" evidence="12">
    <location>
        <begin position="143"/>
        <end position="222"/>
    </location>
</feature>
<organism evidence="13 14">
    <name type="scientific">Exaiptasia diaphana</name>
    <name type="common">Tropical sea anemone</name>
    <name type="synonym">Aiptasia pulchella</name>
    <dbReference type="NCBI Taxonomy" id="2652724"/>
    <lineage>
        <taxon>Eukaryota</taxon>
        <taxon>Metazoa</taxon>
        <taxon>Cnidaria</taxon>
        <taxon>Anthozoa</taxon>
        <taxon>Hexacorallia</taxon>
        <taxon>Actiniaria</taxon>
        <taxon>Aiptasiidae</taxon>
        <taxon>Exaiptasia</taxon>
    </lineage>
</organism>
<reference evidence="13" key="1">
    <citation type="submission" date="2022-11" db="UniProtKB">
        <authorList>
            <consortium name="EnsemblMetazoa"/>
        </authorList>
    </citation>
    <scope>IDENTIFICATION</scope>
</reference>
<keyword evidence="7" id="KW-1015">Disulfide bond</keyword>
<dbReference type="GO" id="GO:0007585">
    <property type="term" value="P:respiratory gaseous exchange by respiratory system"/>
    <property type="evidence" value="ECO:0007669"/>
    <property type="project" value="UniProtKB-KW"/>
</dbReference>
<dbReference type="InterPro" id="IPR007856">
    <property type="entry name" value="SapB_1"/>
</dbReference>
<dbReference type="GO" id="GO:0005576">
    <property type="term" value="C:extracellular region"/>
    <property type="evidence" value="ECO:0007669"/>
    <property type="project" value="UniProtKB-SubCell"/>
</dbReference>
<protein>
    <recommendedName>
        <fullName evidence="10">Pulmonary surfactant-associated protein B</fullName>
    </recommendedName>
    <alternativeName>
        <fullName evidence="11">Pulmonary surfactant-associated proteolipid SPL(Phe)</fullName>
    </alternativeName>
</protein>
<proteinExistence type="predicted"/>
<feature type="domain" description="Saposin B-type" evidence="12">
    <location>
        <begin position="50"/>
        <end position="131"/>
    </location>
</feature>
<evidence type="ECO:0000259" key="12">
    <source>
        <dbReference type="PROSITE" id="PS50015"/>
    </source>
</evidence>
<evidence type="ECO:0000313" key="13">
    <source>
        <dbReference type="EnsemblMetazoa" id="XP_020893874.1"/>
    </source>
</evidence>
<evidence type="ECO:0000256" key="7">
    <source>
        <dbReference type="ARBA" id="ARBA00023157"/>
    </source>
</evidence>
<evidence type="ECO:0000313" key="14">
    <source>
        <dbReference type="Proteomes" id="UP000887567"/>
    </source>
</evidence>
<dbReference type="Pfam" id="PF05184">
    <property type="entry name" value="SapB_1"/>
    <property type="match status" value="2"/>
</dbReference>
<dbReference type="PROSITE" id="PS50015">
    <property type="entry name" value="SAP_B"/>
    <property type="match status" value="3"/>
</dbReference>
<evidence type="ECO:0000256" key="3">
    <source>
        <dbReference type="ARBA" id="ARBA00022525"/>
    </source>
</evidence>
<evidence type="ECO:0000256" key="9">
    <source>
        <dbReference type="ARBA" id="ARBA00037221"/>
    </source>
</evidence>
<dbReference type="GO" id="GO:0005764">
    <property type="term" value="C:lysosome"/>
    <property type="evidence" value="ECO:0007669"/>
    <property type="project" value="InterPro"/>
</dbReference>
<dbReference type="OrthoDB" id="69496at2759"/>
<evidence type="ECO:0000256" key="11">
    <source>
        <dbReference type="ARBA" id="ARBA00041785"/>
    </source>
</evidence>
<keyword evidence="14" id="KW-1185">Reference proteome</keyword>
<dbReference type="PANTHER" id="PTHR11480">
    <property type="entry name" value="SAPOSIN-RELATED"/>
    <property type="match status" value="1"/>
</dbReference>
<accession>A0A913WTI0</accession>
<evidence type="ECO:0000256" key="8">
    <source>
        <dbReference type="ARBA" id="ARBA00023180"/>
    </source>
</evidence>
<dbReference type="InterPro" id="IPR008138">
    <property type="entry name" value="SapB_2"/>
</dbReference>
<dbReference type="OMA" id="MEHADIC"/>
<dbReference type="InterPro" id="IPR008139">
    <property type="entry name" value="SaposinB_dom"/>
</dbReference>
<dbReference type="Proteomes" id="UP000887567">
    <property type="component" value="Unplaced"/>
</dbReference>
<feature type="domain" description="Saposin B-type" evidence="12">
    <location>
        <begin position="1"/>
        <end position="36"/>
    </location>
</feature>
<evidence type="ECO:0000256" key="10">
    <source>
        <dbReference type="ARBA" id="ARBA00041094"/>
    </source>
</evidence>
<dbReference type="FunFam" id="1.10.225.10:FF:000008">
    <property type="entry name" value="Pulmonary surfactant-associated protein B"/>
    <property type="match status" value="1"/>
</dbReference>
<evidence type="ECO:0000256" key="2">
    <source>
        <dbReference type="ARBA" id="ARBA00022439"/>
    </source>
</evidence>
<dbReference type="Gene3D" id="1.10.225.10">
    <property type="entry name" value="Saposin-like"/>
    <property type="match status" value="3"/>
</dbReference>
<dbReference type="Pfam" id="PF03489">
    <property type="entry name" value="SapB_2"/>
    <property type="match status" value="3"/>
</dbReference>
<dbReference type="PRINTS" id="PR01797">
    <property type="entry name" value="SAPOSIN"/>
</dbReference>